<dbReference type="Gene3D" id="1.25.40.10">
    <property type="entry name" value="Tetratricopeptide repeat domain"/>
    <property type="match status" value="1"/>
</dbReference>
<feature type="region of interest" description="Disordered" evidence="1">
    <location>
        <begin position="1"/>
        <end position="22"/>
    </location>
</feature>
<proteinExistence type="predicted"/>
<feature type="region of interest" description="Disordered" evidence="1">
    <location>
        <begin position="179"/>
        <end position="235"/>
    </location>
</feature>
<feature type="compositionally biased region" description="Basic residues" evidence="1">
    <location>
        <begin position="180"/>
        <end position="192"/>
    </location>
</feature>
<dbReference type="AlphaFoldDB" id="A0AAW1TQS5"/>
<accession>A0AAW1TQS5</accession>
<dbReference type="EMBL" id="JARQZJ010000004">
    <property type="protein sequence ID" value="KAK9870753.1"/>
    <property type="molecule type" value="Genomic_DNA"/>
</dbReference>
<comment type="caution">
    <text evidence="2">The sequence shown here is derived from an EMBL/GenBank/DDBJ whole genome shotgun (WGS) entry which is preliminary data.</text>
</comment>
<dbReference type="InterPro" id="IPR011990">
    <property type="entry name" value="TPR-like_helical_dom_sf"/>
</dbReference>
<gene>
    <name evidence="2" type="ORF">WA026_009715</name>
</gene>
<evidence type="ECO:0000313" key="2">
    <source>
        <dbReference type="EMBL" id="KAK9870753.1"/>
    </source>
</evidence>
<evidence type="ECO:0008006" key="4">
    <source>
        <dbReference type="Google" id="ProtNLM"/>
    </source>
</evidence>
<dbReference type="Proteomes" id="UP001431783">
    <property type="component" value="Unassembled WGS sequence"/>
</dbReference>
<sequence length="730" mass="85042">MKYRKDERNKNSNSPFSKGLSYRSNKENDIDSHVAGWIGTHLIRLEKTKKGLEYYNEALKRKAFDQNIIFRRAVANIKSFNMSKGTADVEDALRLDPNNLDALSQMMNIMYLDGQFERSLLLGIRNVKYRKQPPHFSLGILRAQGTIQNCVGYKAGHPLRDHYKIIRELAWLKNMSMQKGKPKRKNHVFSKKASRESASTSINPSKTVKPFKTLAKKETNANNDHGDLAETDRKREEDLEIKQKVFSTKFTPDTRDESSIRLIRPIYRTFSAEFEGAQSPSIQSVESSLEDSIAERKPLLKLPKVVKFPYQPLQRRTKNIDNFISSVYLGQLFQEKKYLTALPQIPGCVGKNIDANNVIIDASNEGVETLDAAKEILRTRRPFYHIKYEELKTKCKKLEMDKMKLLERRKLRAIKKIDKFFTKIAVFVNNMDLYHMSKMAELMYQYLKKTDKEIIPNKDSVLCRLYKLVGDGFFLSNKFVPEMTSNQKLTRMRLAVGLPIVRTNSQESLCKKIMGRSFKWTDMINTYEERVKICKYTEELIWLYHELSRFNIEMGRFGMAKNNAVKCTYESRKHEEFQWAVNGYMLMTKISVHQKNKRDAIRHLANAINTVKSMENEEVHTFLQACMQELDENKFEGPKVDDLMRKRQIKMIGLIDAEVKKKEAYTLFENINSKPHRRRLPLIPGLVNMEAHLARDNKEESDENEHPNRGREAEDMIASYLEPSDNIHNL</sequence>
<organism evidence="2 3">
    <name type="scientific">Henosepilachna vigintioctopunctata</name>
    <dbReference type="NCBI Taxonomy" id="420089"/>
    <lineage>
        <taxon>Eukaryota</taxon>
        <taxon>Metazoa</taxon>
        <taxon>Ecdysozoa</taxon>
        <taxon>Arthropoda</taxon>
        <taxon>Hexapoda</taxon>
        <taxon>Insecta</taxon>
        <taxon>Pterygota</taxon>
        <taxon>Neoptera</taxon>
        <taxon>Endopterygota</taxon>
        <taxon>Coleoptera</taxon>
        <taxon>Polyphaga</taxon>
        <taxon>Cucujiformia</taxon>
        <taxon>Coccinelloidea</taxon>
        <taxon>Coccinellidae</taxon>
        <taxon>Epilachninae</taxon>
        <taxon>Epilachnini</taxon>
        <taxon>Henosepilachna</taxon>
    </lineage>
</organism>
<feature type="compositionally biased region" description="Basic and acidic residues" evidence="1">
    <location>
        <begin position="1"/>
        <end position="10"/>
    </location>
</feature>
<keyword evidence="3" id="KW-1185">Reference proteome</keyword>
<evidence type="ECO:0000256" key="1">
    <source>
        <dbReference type="SAM" id="MobiDB-lite"/>
    </source>
</evidence>
<dbReference type="PANTHER" id="PTHR21391">
    <property type="entry name" value="AT04489P-RELATED"/>
    <property type="match status" value="1"/>
</dbReference>
<feature type="compositionally biased region" description="Basic and acidic residues" evidence="1">
    <location>
        <begin position="215"/>
        <end position="235"/>
    </location>
</feature>
<evidence type="ECO:0000313" key="3">
    <source>
        <dbReference type="Proteomes" id="UP001431783"/>
    </source>
</evidence>
<reference evidence="2 3" key="1">
    <citation type="submission" date="2023-03" db="EMBL/GenBank/DDBJ databases">
        <title>Genome insight into feeding habits of ladybird beetles.</title>
        <authorList>
            <person name="Li H.-S."/>
            <person name="Huang Y.-H."/>
            <person name="Pang H."/>
        </authorList>
    </citation>
    <scope>NUCLEOTIDE SEQUENCE [LARGE SCALE GENOMIC DNA]</scope>
    <source>
        <strain evidence="2">SYSU_2023b</strain>
        <tissue evidence="2">Whole body</tissue>
    </source>
</reference>
<dbReference type="SUPFAM" id="SSF48452">
    <property type="entry name" value="TPR-like"/>
    <property type="match status" value="1"/>
</dbReference>
<protein>
    <recommendedName>
        <fullName evidence="4">Tetratricopeptide repeat protein 25</fullName>
    </recommendedName>
</protein>
<dbReference type="PANTHER" id="PTHR21391:SF0">
    <property type="entry name" value="AT04489P-RELATED"/>
    <property type="match status" value="1"/>
</dbReference>
<name>A0AAW1TQS5_9CUCU</name>
<feature type="compositionally biased region" description="Polar residues" evidence="1">
    <location>
        <begin position="196"/>
        <end position="206"/>
    </location>
</feature>